<dbReference type="EMBL" id="LQRD01000015">
    <property type="protein sequence ID" value="KXT71065.1"/>
    <property type="molecule type" value="Genomic_DNA"/>
</dbReference>
<proteinExistence type="predicted"/>
<dbReference type="STRING" id="45634.SCRDD08_00252"/>
<sequence length="37" mass="4157">MTLGGQGDKADNNSQEHKDIMGFFNRTFLLMGLNNLK</sequence>
<evidence type="ECO:0000313" key="1">
    <source>
        <dbReference type="EMBL" id="KXT71065.1"/>
    </source>
</evidence>
<gene>
    <name evidence="1" type="ORF">SCRDD08_00252</name>
</gene>
<protein>
    <submittedName>
        <fullName evidence="1">Uncharacterized protein</fullName>
    </submittedName>
</protein>
<dbReference type="AlphaFoldDB" id="A0A139N4V7"/>
<name>A0A139N4V7_STRCR</name>
<reference evidence="1 2" key="1">
    <citation type="submission" date="2016-01" db="EMBL/GenBank/DDBJ databases">
        <title>Highly variable Streptococcus oralis are common among viridans streptococci isolated from primates.</title>
        <authorList>
            <person name="Denapaite D."/>
            <person name="Rieger M."/>
            <person name="Koendgen S."/>
            <person name="Brueckner R."/>
            <person name="Ochigava I."/>
            <person name="Kappeler P."/>
            <person name="Maetz-Rensing K."/>
            <person name="Leendertz F."/>
            <person name="Hakenbeck R."/>
        </authorList>
    </citation>
    <scope>NUCLEOTIDE SEQUENCE [LARGE SCALE GENOMIC DNA]</scope>
    <source>
        <strain evidence="1 2">DD08</strain>
    </source>
</reference>
<organism evidence="1 2">
    <name type="scientific">Streptococcus cristatus</name>
    <dbReference type="NCBI Taxonomy" id="45634"/>
    <lineage>
        <taxon>Bacteria</taxon>
        <taxon>Bacillati</taxon>
        <taxon>Bacillota</taxon>
        <taxon>Bacilli</taxon>
        <taxon>Lactobacillales</taxon>
        <taxon>Streptococcaceae</taxon>
        <taxon>Streptococcus</taxon>
    </lineage>
</organism>
<accession>A0A139N4V7</accession>
<evidence type="ECO:0000313" key="2">
    <source>
        <dbReference type="Proteomes" id="UP000070377"/>
    </source>
</evidence>
<comment type="caution">
    <text evidence="1">The sequence shown here is derived from an EMBL/GenBank/DDBJ whole genome shotgun (WGS) entry which is preliminary data.</text>
</comment>
<dbReference type="Proteomes" id="UP000070377">
    <property type="component" value="Unassembled WGS sequence"/>
</dbReference>